<feature type="compositionally biased region" description="Basic and acidic residues" evidence="1">
    <location>
        <begin position="510"/>
        <end position="521"/>
    </location>
</feature>
<dbReference type="GO" id="GO:0005634">
    <property type="term" value="C:nucleus"/>
    <property type="evidence" value="ECO:0007669"/>
    <property type="project" value="TreeGrafter"/>
</dbReference>
<feature type="compositionally biased region" description="Basic and acidic residues" evidence="1">
    <location>
        <begin position="534"/>
        <end position="549"/>
    </location>
</feature>
<name>A0A3D8RIW6_9HELO</name>
<gene>
    <name evidence="2" type="ORF">BP5796_07276</name>
</gene>
<reference evidence="2 3" key="1">
    <citation type="journal article" date="2018" name="IMA Fungus">
        <title>IMA Genome-F 9: Draft genome sequence of Annulohypoxylon stygium, Aspergillus mulundensis, Berkeleyomyces basicola (syn. Thielaviopsis basicola), Ceratocystis smalleyi, two Cercospora beticola strains, Coleophoma cylindrospora, Fusarium fracticaudum, Phialophora cf. hyalina, and Morchella septimelata.</title>
        <authorList>
            <person name="Wingfield B.D."/>
            <person name="Bills G.F."/>
            <person name="Dong Y."/>
            <person name="Huang W."/>
            <person name="Nel W.J."/>
            <person name="Swalarsk-Parry B.S."/>
            <person name="Vaghefi N."/>
            <person name="Wilken P.M."/>
            <person name="An Z."/>
            <person name="de Beer Z.W."/>
            <person name="De Vos L."/>
            <person name="Chen L."/>
            <person name="Duong T.A."/>
            <person name="Gao Y."/>
            <person name="Hammerbacher A."/>
            <person name="Kikkert J.R."/>
            <person name="Li Y."/>
            <person name="Li H."/>
            <person name="Li K."/>
            <person name="Li Q."/>
            <person name="Liu X."/>
            <person name="Ma X."/>
            <person name="Naidoo K."/>
            <person name="Pethybridge S.J."/>
            <person name="Sun J."/>
            <person name="Steenkamp E.T."/>
            <person name="van der Nest M.A."/>
            <person name="van Wyk S."/>
            <person name="Wingfield M.J."/>
            <person name="Xiong C."/>
            <person name="Yue Q."/>
            <person name="Zhang X."/>
        </authorList>
    </citation>
    <scope>NUCLEOTIDE SEQUENCE [LARGE SCALE GENOMIC DNA]</scope>
    <source>
        <strain evidence="2 3">BP5796</strain>
    </source>
</reference>
<feature type="compositionally biased region" description="Acidic residues" evidence="1">
    <location>
        <begin position="522"/>
        <end position="533"/>
    </location>
</feature>
<keyword evidence="3" id="KW-1185">Reference proteome</keyword>
<dbReference type="PANTHER" id="PTHR13060:SF0">
    <property type="entry name" value="PROTEIN ECDYSONELESS HOMOLOG"/>
    <property type="match status" value="1"/>
</dbReference>
<feature type="compositionally biased region" description="Polar residues" evidence="1">
    <location>
        <begin position="500"/>
        <end position="509"/>
    </location>
</feature>
<feature type="region of interest" description="Disordered" evidence="1">
    <location>
        <begin position="436"/>
        <end position="585"/>
    </location>
</feature>
<evidence type="ECO:0000256" key="1">
    <source>
        <dbReference type="SAM" id="MobiDB-lite"/>
    </source>
</evidence>
<dbReference type="OrthoDB" id="27237at2759"/>
<evidence type="ECO:0008006" key="4">
    <source>
        <dbReference type="Google" id="ProtNLM"/>
    </source>
</evidence>
<evidence type="ECO:0000313" key="3">
    <source>
        <dbReference type="Proteomes" id="UP000256328"/>
    </source>
</evidence>
<dbReference type="InterPro" id="IPR010770">
    <property type="entry name" value="Ecd"/>
</dbReference>
<dbReference type="Pfam" id="PF07093">
    <property type="entry name" value="SGT1"/>
    <property type="match status" value="2"/>
</dbReference>
<evidence type="ECO:0000313" key="2">
    <source>
        <dbReference type="EMBL" id="RDW73834.1"/>
    </source>
</evidence>
<accession>A0A3D8RIW6</accession>
<proteinExistence type="predicted"/>
<sequence>MEGPRDDLKWFGEGFDGFPKRLPDDCVEYILLVIDSNLKSKKEILTRLELIRKEAQKISSNLLKNYIWQRDGFKLESNSDKGLIYLHGLTNYGDSVEDEWLVVYILRELSAQYPDLWIRVGDTDGEFLLIEAANALPRWLNPEIAENRVWIHQSSLHVIPLETGSRGSLPRNLDLHAAHDILRSSPTTLLHSLPLEEEAFYRLRNYPSQITDSLHYSQLRIPRKLAYILHELPTSIAPAVESFYLRDPIAIKALQKSQDALCFPPNDFVQVSVRFTKVLFAQVRSQQFPPPENWKKIVSEATHQSSAVVTGHSDHSRLDLGMKITCGFEMLVNDPAYQDNRAVREINLLLDDIATENVTLPSDEEIFSWEGQSRDDDEKWLDINFEDFEKELQGKRQESDPTLGPKVFGPEPPTGFGDANTKADLQKMVERFEKFMKDEDAGEDGADVDEMDIDDDGDDESGDSEDDSSDDENQDIKFDNDEFARMMREMMGLPAERLETSSGIRGQSDSLKDQEPRKDQSSEDVSEEEDRNEGEEIRKVMQMMEKELTEVGALNLEGMPNQSAHNQALALEKPTTDSDVESGSDDEVDIDLNLAKNLLESFKSQAGMAGPGGNLMGMLGVSMPRDEDDELPAKKQ</sequence>
<feature type="region of interest" description="Disordered" evidence="1">
    <location>
        <begin position="605"/>
        <end position="636"/>
    </location>
</feature>
<dbReference type="PANTHER" id="PTHR13060">
    <property type="entry name" value="SGT1 PROTEIN HSGT1 SUPPRESSOR OF GCR2"/>
    <property type="match status" value="1"/>
</dbReference>
<feature type="region of interest" description="Disordered" evidence="1">
    <location>
        <begin position="392"/>
        <end position="420"/>
    </location>
</feature>
<feature type="compositionally biased region" description="Basic and acidic residues" evidence="1">
    <location>
        <begin position="474"/>
        <end position="488"/>
    </location>
</feature>
<dbReference type="Proteomes" id="UP000256328">
    <property type="component" value="Unassembled WGS sequence"/>
</dbReference>
<protein>
    <recommendedName>
        <fullName evidence="4">SGT1-domain-containing protein</fullName>
    </recommendedName>
</protein>
<feature type="compositionally biased region" description="Acidic residues" evidence="1">
    <location>
        <begin position="440"/>
        <end position="473"/>
    </location>
</feature>
<comment type="caution">
    <text evidence="2">The sequence shown here is derived from an EMBL/GenBank/DDBJ whole genome shotgun (WGS) entry which is preliminary data.</text>
</comment>
<organism evidence="2 3">
    <name type="scientific">Coleophoma crateriformis</name>
    <dbReference type="NCBI Taxonomy" id="565419"/>
    <lineage>
        <taxon>Eukaryota</taxon>
        <taxon>Fungi</taxon>
        <taxon>Dikarya</taxon>
        <taxon>Ascomycota</taxon>
        <taxon>Pezizomycotina</taxon>
        <taxon>Leotiomycetes</taxon>
        <taxon>Helotiales</taxon>
        <taxon>Dermateaceae</taxon>
        <taxon>Coleophoma</taxon>
    </lineage>
</organism>
<dbReference type="AlphaFoldDB" id="A0A3D8RIW6"/>
<dbReference type="EMBL" id="PDLN01000010">
    <property type="protein sequence ID" value="RDW73834.1"/>
    <property type="molecule type" value="Genomic_DNA"/>
</dbReference>